<feature type="binding site" evidence="9">
    <location>
        <position position="50"/>
    </location>
    <ligand>
        <name>ATP</name>
        <dbReference type="ChEBI" id="CHEBI:30616"/>
    </ligand>
</feature>
<dbReference type="GO" id="GO:0106310">
    <property type="term" value="F:protein serine kinase activity"/>
    <property type="evidence" value="ECO:0007669"/>
    <property type="project" value="RHEA"/>
</dbReference>
<evidence type="ECO:0000313" key="14">
    <source>
        <dbReference type="Proteomes" id="UP000004115"/>
    </source>
</evidence>
<keyword evidence="14" id="KW-1185">Reference proteome</keyword>
<name>C8PDH6_9LACO</name>
<dbReference type="Gene3D" id="3.30.200.20">
    <property type="entry name" value="Phosphorylase Kinase, domain 1"/>
    <property type="match status" value="1"/>
</dbReference>
<evidence type="ECO:0000256" key="1">
    <source>
        <dbReference type="ARBA" id="ARBA00012513"/>
    </source>
</evidence>
<feature type="transmembrane region" description="Helical" evidence="10">
    <location>
        <begin position="340"/>
        <end position="360"/>
    </location>
</feature>
<comment type="catalytic activity">
    <reaction evidence="7">
        <text>L-threonyl-[protein] + ATP = O-phospho-L-threonyl-[protein] + ADP + H(+)</text>
        <dbReference type="Rhea" id="RHEA:46608"/>
        <dbReference type="Rhea" id="RHEA-COMP:11060"/>
        <dbReference type="Rhea" id="RHEA-COMP:11605"/>
        <dbReference type="ChEBI" id="CHEBI:15378"/>
        <dbReference type="ChEBI" id="CHEBI:30013"/>
        <dbReference type="ChEBI" id="CHEBI:30616"/>
        <dbReference type="ChEBI" id="CHEBI:61977"/>
        <dbReference type="ChEBI" id="CHEBI:456216"/>
        <dbReference type="EC" id="2.7.11.1"/>
    </reaction>
</comment>
<feature type="domain" description="PASTA" evidence="12">
    <location>
        <begin position="501"/>
        <end position="566"/>
    </location>
</feature>
<gene>
    <name evidence="13" type="ORF">HMPREF0520_1146</name>
</gene>
<dbReference type="AlphaFoldDB" id="C8PDH6"/>
<keyword evidence="5 13" id="KW-0418">Kinase</keyword>
<evidence type="ECO:0000256" key="6">
    <source>
        <dbReference type="ARBA" id="ARBA00022840"/>
    </source>
</evidence>
<dbReference type="Pfam" id="PF00069">
    <property type="entry name" value="Pkinase"/>
    <property type="match status" value="1"/>
</dbReference>
<accession>C8PDH6</accession>
<dbReference type="Proteomes" id="UP000004115">
    <property type="component" value="Unassembled WGS sequence"/>
</dbReference>
<dbReference type="CDD" id="cd14014">
    <property type="entry name" value="STKc_PknB_like"/>
    <property type="match status" value="1"/>
</dbReference>
<evidence type="ECO:0000256" key="10">
    <source>
        <dbReference type="SAM" id="Phobius"/>
    </source>
</evidence>
<comment type="catalytic activity">
    <reaction evidence="8">
        <text>L-seryl-[protein] + ATP = O-phospho-L-seryl-[protein] + ADP + H(+)</text>
        <dbReference type="Rhea" id="RHEA:17989"/>
        <dbReference type="Rhea" id="RHEA-COMP:9863"/>
        <dbReference type="Rhea" id="RHEA-COMP:11604"/>
        <dbReference type="ChEBI" id="CHEBI:15378"/>
        <dbReference type="ChEBI" id="CHEBI:29999"/>
        <dbReference type="ChEBI" id="CHEBI:30616"/>
        <dbReference type="ChEBI" id="CHEBI:83421"/>
        <dbReference type="ChEBI" id="CHEBI:456216"/>
        <dbReference type="EC" id="2.7.11.1"/>
    </reaction>
</comment>
<dbReference type="SUPFAM" id="SSF56112">
    <property type="entry name" value="Protein kinase-like (PK-like)"/>
    <property type="match status" value="1"/>
</dbReference>
<dbReference type="InterPro" id="IPR000719">
    <property type="entry name" value="Prot_kinase_dom"/>
</dbReference>
<dbReference type="FunFam" id="3.30.200.20:FF:000035">
    <property type="entry name" value="Serine/threonine protein kinase Stk1"/>
    <property type="match status" value="1"/>
</dbReference>
<evidence type="ECO:0000256" key="9">
    <source>
        <dbReference type="PROSITE-ProRule" id="PRU10141"/>
    </source>
</evidence>
<feature type="domain" description="PASTA" evidence="12">
    <location>
        <begin position="432"/>
        <end position="497"/>
    </location>
</feature>
<evidence type="ECO:0000256" key="3">
    <source>
        <dbReference type="ARBA" id="ARBA00022679"/>
    </source>
</evidence>
<reference evidence="13 14" key="1">
    <citation type="submission" date="2009-09" db="EMBL/GenBank/DDBJ databases">
        <authorList>
            <person name="Qin X."/>
            <person name="Bachman B."/>
            <person name="Battles P."/>
            <person name="Bell A."/>
            <person name="Bess C."/>
            <person name="Bickham C."/>
            <person name="Chaboub L."/>
            <person name="Chen D."/>
            <person name="Coyle M."/>
            <person name="Deiros D.R."/>
            <person name="Dinh H."/>
            <person name="Forbes L."/>
            <person name="Fowler G."/>
            <person name="Francisco L."/>
            <person name="Fu Q."/>
            <person name="Gubbala S."/>
            <person name="Hale W."/>
            <person name="Han Y."/>
            <person name="Hemphill L."/>
            <person name="Highlander S.K."/>
            <person name="Hirani K."/>
            <person name="Hogues M."/>
            <person name="Jackson L."/>
            <person name="Jakkamsetti A."/>
            <person name="Javaid M."/>
            <person name="Jiang H."/>
            <person name="Korchina V."/>
            <person name="Kovar C."/>
            <person name="Lara F."/>
            <person name="Lee S."/>
            <person name="Mata R."/>
            <person name="Mathew T."/>
            <person name="Moen C."/>
            <person name="Morales K."/>
            <person name="Munidasa M."/>
            <person name="Nazareth L."/>
            <person name="Ngo R."/>
            <person name="Nguyen L."/>
            <person name="Okwuonu G."/>
            <person name="Ongeri F."/>
            <person name="Patil S."/>
            <person name="Petrosino J."/>
            <person name="Pham C."/>
            <person name="Pham P."/>
            <person name="Pu L.-L."/>
            <person name="Puazo M."/>
            <person name="Raj R."/>
            <person name="Reid J."/>
            <person name="Rouhana J."/>
            <person name="Saada N."/>
            <person name="Shang Y."/>
            <person name="Simmons D."/>
            <person name="Thornton R."/>
            <person name="Warren J."/>
            <person name="Weissenberger G."/>
            <person name="Zhang J."/>
            <person name="Zhang L."/>
            <person name="Zhou C."/>
            <person name="Zhu D."/>
            <person name="Muzny D."/>
            <person name="Worley K."/>
            <person name="Gibbs R."/>
        </authorList>
    </citation>
    <scope>NUCLEOTIDE SEQUENCE [LARGE SCALE GENOMIC DNA]</scope>
    <source>
        <strain evidence="13 14">DSM 13335</strain>
    </source>
</reference>
<evidence type="ECO:0000256" key="7">
    <source>
        <dbReference type="ARBA" id="ARBA00047899"/>
    </source>
</evidence>
<evidence type="ECO:0000256" key="2">
    <source>
        <dbReference type="ARBA" id="ARBA00022527"/>
    </source>
</evidence>
<dbReference type="PANTHER" id="PTHR43289:SF34">
    <property type="entry name" value="SERINE_THREONINE-PROTEIN KINASE YBDM-RELATED"/>
    <property type="match status" value="1"/>
</dbReference>
<dbReference type="FunFam" id="1.10.510.10:FF:000021">
    <property type="entry name" value="Serine/threonine protein kinase"/>
    <property type="match status" value="1"/>
</dbReference>
<dbReference type="PROSITE" id="PS50011">
    <property type="entry name" value="PROTEIN_KINASE_DOM"/>
    <property type="match status" value="1"/>
</dbReference>
<evidence type="ECO:0000313" key="13">
    <source>
        <dbReference type="EMBL" id="EEW51416.1"/>
    </source>
</evidence>
<dbReference type="PROSITE" id="PS00108">
    <property type="entry name" value="PROTEIN_KINASE_ST"/>
    <property type="match status" value="1"/>
</dbReference>
<sequence length="648" mass="72999">MFRKGGSIKLVEKGYLLGGRYKILRLLGEGGMANVYLAEDIILCKKVAVKLLRLDLQKDPQTIHRFKLEAQSTSELSHPNIVSILDVGSDDQRHYLVMEYVEGIDLEEYIQRNKPLSLNEAIRIMDQVLSAIICAHQHGVIHRDLKPQNILMDKMGNIKIVDFGIAVALNKSTMTQTNTAIGSVHYMSPEQARGSITTKQSDIYSLGIILYELIMGQVPFGGENAVAVALKHFQEPTPSMRQQNIEIPQPLENVVMRATAKDARDRYRSVVEMKKDLDTSLEPSRRFEPPFVAEHNPNKDATIVLPVVDGSVKNTAEIKQNLKDSNKSSAWLSNFKKHKWWWITTAFAFMMIILIFIFALGRKDYVKVPELNNLDEMQAKRVLISRGLRVGKIYHKFSSKIKNNHVINVTPKSGTSIKKYQKVNLIISKGDGLTAVPNVIYEYFEDAQEELQDLGFKVIKKEIHSSTVEKGVVVEQNLFPGKKVVADKTKIVLTVSKGGKTHKKIKLRDLKGYSLKSLKDYIKDKGLILKVIEEDSSAPQGTVIRQDPEAGTKLSRGDCVTVVVSRDNGNILIKKYDIRYDSSSDRGNGNHIQVFISDDSHKFSNTYVDTYITTDKTISVPLDFSSSDEARVRIVQDGKIIVDEDIRK</sequence>
<dbReference type="GO" id="GO:0004674">
    <property type="term" value="F:protein serine/threonine kinase activity"/>
    <property type="evidence" value="ECO:0007669"/>
    <property type="project" value="UniProtKB-KW"/>
</dbReference>
<keyword evidence="3 13" id="KW-0808">Transferase</keyword>
<evidence type="ECO:0000256" key="5">
    <source>
        <dbReference type="ARBA" id="ARBA00022777"/>
    </source>
</evidence>
<dbReference type="NCBIfam" id="NF033483">
    <property type="entry name" value="PknB_PASTA_kin"/>
    <property type="match status" value="1"/>
</dbReference>
<protein>
    <recommendedName>
        <fullName evidence="1">non-specific serine/threonine protein kinase</fullName>
        <ecNumber evidence="1">2.7.11.1</ecNumber>
    </recommendedName>
</protein>
<dbReference type="SMART" id="SM00740">
    <property type="entry name" value="PASTA"/>
    <property type="match status" value="3"/>
</dbReference>
<organism evidence="13 14">
    <name type="scientific">Lactobacillus iners DSM 13335</name>
    <dbReference type="NCBI Taxonomy" id="525328"/>
    <lineage>
        <taxon>Bacteria</taxon>
        <taxon>Bacillati</taxon>
        <taxon>Bacillota</taxon>
        <taxon>Bacilli</taxon>
        <taxon>Lactobacillales</taxon>
        <taxon>Lactobacillaceae</taxon>
        <taxon>Lactobacillus</taxon>
    </lineage>
</organism>
<evidence type="ECO:0000259" key="12">
    <source>
        <dbReference type="PROSITE" id="PS51178"/>
    </source>
</evidence>
<keyword evidence="2" id="KW-0723">Serine/threonine-protein kinase</keyword>
<dbReference type="InterPro" id="IPR011009">
    <property type="entry name" value="Kinase-like_dom_sf"/>
</dbReference>
<keyword evidence="4 9" id="KW-0547">Nucleotide-binding</keyword>
<dbReference type="InterPro" id="IPR017441">
    <property type="entry name" value="Protein_kinase_ATP_BS"/>
</dbReference>
<dbReference type="InterPro" id="IPR008271">
    <property type="entry name" value="Ser/Thr_kinase_AS"/>
</dbReference>
<evidence type="ECO:0000256" key="4">
    <source>
        <dbReference type="ARBA" id="ARBA00022741"/>
    </source>
</evidence>
<dbReference type="GO" id="GO:0005524">
    <property type="term" value="F:ATP binding"/>
    <property type="evidence" value="ECO:0007669"/>
    <property type="project" value="UniProtKB-UniRule"/>
</dbReference>
<dbReference type="PROSITE" id="PS00107">
    <property type="entry name" value="PROTEIN_KINASE_ATP"/>
    <property type="match status" value="1"/>
</dbReference>
<dbReference type="Gene3D" id="2.60.40.2560">
    <property type="match status" value="1"/>
</dbReference>
<dbReference type="PROSITE" id="PS51178">
    <property type="entry name" value="PASTA"/>
    <property type="match status" value="3"/>
</dbReference>
<dbReference type="CDD" id="cd06577">
    <property type="entry name" value="PASTA_pknB"/>
    <property type="match status" value="3"/>
</dbReference>
<dbReference type="Gene3D" id="1.10.510.10">
    <property type="entry name" value="Transferase(Phosphotransferase) domain 1"/>
    <property type="match status" value="1"/>
</dbReference>
<dbReference type="Gene3D" id="3.30.10.20">
    <property type="match status" value="3"/>
</dbReference>
<keyword evidence="6 9" id="KW-0067">ATP-binding</keyword>
<dbReference type="HOGENOM" id="CLU_000288_135_2_9"/>
<dbReference type="EMBL" id="ACLN01000019">
    <property type="protein sequence ID" value="EEW51416.1"/>
    <property type="molecule type" value="Genomic_DNA"/>
</dbReference>
<dbReference type="SMART" id="SM00220">
    <property type="entry name" value="S_TKc"/>
    <property type="match status" value="1"/>
</dbReference>
<keyword evidence="10" id="KW-1133">Transmembrane helix</keyword>
<dbReference type="EC" id="2.7.11.1" evidence="1"/>
<dbReference type="PANTHER" id="PTHR43289">
    <property type="entry name" value="MITOGEN-ACTIVATED PROTEIN KINASE KINASE KINASE 20-RELATED"/>
    <property type="match status" value="1"/>
</dbReference>
<dbReference type="Pfam" id="PF03793">
    <property type="entry name" value="PASTA"/>
    <property type="match status" value="3"/>
</dbReference>
<keyword evidence="10" id="KW-0472">Membrane</keyword>
<evidence type="ECO:0000259" key="11">
    <source>
        <dbReference type="PROSITE" id="PS50011"/>
    </source>
</evidence>
<proteinExistence type="predicted"/>
<evidence type="ECO:0000256" key="8">
    <source>
        <dbReference type="ARBA" id="ARBA00048679"/>
    </source>
</evidence>
<keyword evidence="10" id="KW-0812">Transmembrane</keyword>
<feature type="domain" description="Protein kinase" evidence="11">
    <location>
        <begin position="21"/>
        <end position="292"/>
    </location>
</feature>
<dbReference type="InterPro" id="IPR005543">
    <property type="entry name" value="PASTA_dom"/>
</dbReference>
<comment type="caution">
    <text evidence="13">The sequence shown here is derived from an EMBL/GenBank/DDBJ whole genome shotgun (WGS) entry which is preliminary data.</text>
</comment>
<feature type="domain" description="PASTA" evidence="12">
    <location>
        <begin position="362"/>
        <end position="429"/>
    </location>
</feature>